<dbReference type="EMBL" id="HBUF01182350">
    <property type="protein sequence ID" value="CAG6655631.1"/>
    <property type="molecule type" value="Transcribed_RNA"/>
</dbReference>
<protein>
    <submittedName>
        <fullName evidence="1">Uncharacterized protein</fullName>
    </submittedName>
</protein>
<organism evidence="1">
    <name type="scientific">Cacopsylla melanoneura</name>
    <dbReference type="NCBI Taxonomy" id="428564"/>
    <lineage>
        <taxon>Eukaryota</taxon>
        <taxon>Metazoa</taxon>
        <taxon>Ecdysozoa</taxon>
        <taxon>Arthropoda</taxon>
        <taxon>Hexapoda</taxon>
        <taxon>Insecta</taxon>
        <taxon>Pterygota</taxon>
        <taxon>Neoptera</taxon>
        <taxon>Paraneoptera</taxon>
        <taxon>Hemiptera</taxon>
        <taxon>Sternorrhyncha</taxon>
        <taxon>Psylloidea</taxon>
        <taxon>Psyllidae</taxon>
        <taxon>Psyllinae</taxon>
        <taxon>Cacopsylla</taxon>
    </lineage>
</organism>
<reference evidence="1" key="1">
    <citation type="submission" date="2021-05" db="EMBL/GenBank/DDBJ databases">
        <authorList>
            <person name="Alioto T."/>
            <person name="Alioto T."/>
            <person name="Gomez Garrido J."/>
        </authorList>
    </citation>
    <scope>NUCLEOTIDE SEQUENCE</scope>
</reference>
<sequence length="108" mass="12445">MDSTGNTSSITENIKKEVNTLLEKYEVEKAFSLLLTVLYLSPPCLPFIQDIFVKTLCIIGQVEEKNNNLTKLFKLYEEGIKHYPNSKIIYSNLGAHLFRDQLSKYILK</sequence>
<proteinExistence type="predicted"/>
<dbReference type="InterPro" id="IPR011990">
    <property type="entry name" value="TPR-like_helical_dom_sf"/>
</dbReference>
<dbReference type="SUPFAM" id="SSF48452">
    <property type="entry name" value="TPR-like"/>
    <property type="match status" value="1"/>
</dbReference>
<dbReference type="EMBL" id="HBUF01053876">
    <property type="protein sequence ID" value="CAG6623009.1"/>
    <property type="molecule type" value="Transcribed_RNA"/>
</dbReference>
<name>A0A8D8RVB6_9HEMI</name>
<evidence type="ECO:0000313" key="1">
    <source>
        <dbReference type="EMBL" id="CAG6655631.1"/>
    </source>
</evidence>
<accession>A0A8D8RVB6</accession>
<dbReference type="AlphaFoldDB" id="A0A8D8RVB6"/>